<dbReference type="Gene3D" id="3.40.50.180">
    <property type="entry name" value="Methylesterase CheB, C-terminal domain"/>
    <property type="match status" value="1"/>
</dbReference>
<evidence type="ECO:0000256" key="3">
    <source>
        <dbReference type="ARBA" id="ARBA00048267"/>
    </source>
</evidence>
<dbReference type="EC" id="3.1.1.61" evidence="2"/>
<dbReference type="RefSeq" id="WP_131150987.1">
    <property type="nucleotide sequence ID" value="NZ_SJTG01000001.1"/>
</dbReference>
<evidence type="ECO:0000259" key="5">
    <source>
        <dbReference type="PROSITE" id="PS50122"/>
    </source>
</evidence>
<dbReference type="InterPro" id="IPR035909">
    <property type="entry name" value="CheB_C"/>
</dbReference>
<dbReference type="GO" id="GO:0000156">
    <property type="term" value="F:phosphorelay response regulator activity"/>
    <property type="evidence" value="ECO:0007669"/>
    <property type="project" value="InterPro"/>
</dbReference>
<evidence type="ECO:0000313" key="6">
    <source>
        <dbReference type="EMBL" id="TCI12232.1"/>
    </source>
</evidence>
<evidence type="ECO:0000256" key="2">
    <source>
        <dbReference type="ARBA" id="ARBA00039140"/>
    </source>
</evidence>
<evidence type="ECO:0000256" key="4">
    <source>
        <dbReference type="PROSITE-ProRule" id="PRU00050"/>
    </source>
</evidence>
<dbReference type="PANTHER" id="PTHR42872">
    <property type="entry name" value="PROTEIN-GLUTAMATE METHYLESTERASE/PROTEIN-GLUTAMINE GLUTAMINASE"/>
    <property type="match status" value="1"/>
</dbReference>
<proteinExistence type="predicted"/>
<dbReference type="AlphaFoldDB" id="A0A4R0YSM7"/>
<reference evidence="6 7" key="1">
    <citation type="submission" date="2019-02" db="EMBL/GenBank/DDBJ databases">
        <title>Dyella amyloliquefaciens sp. nov., isolated from forest soil.</title>
        <authorList>
            <person name="Gao Z.-H."/>
            <person name="Qiu L.-H."/>
        </authorList>
    </citation>
    <scope>NUCLEOTIDE SEQUENCE [LARGE SCALE GENOMIC DNA]</scope>
    <source>
        <strain evidence="6 7">KACC 12747</strain>
    </source>
</reference>
<gene>
    <name evidence="6" type="ORF">EZM97_02405</name>
</gene>
<dbReference type="PROSITE" id="PS50122">
    <property type="entry name" value="CHEB"/>
    <property type="match status" value="1"/>
</dbReference>
<dbReference type="Pfam" id="PF01339">
    <property type="entry name" value="CheB_methylest"/>
    <property type="match status" value="1"/>
</dbReference>
<dbReference type="GO" id="GO:0008984">
    <property type="term" value="F:protein-glutamate methylesterase activity"/>
    <property type="evidence" value="ECO:0007669"/>
    <property type="project" value="UniProtKB-EC"/>
</dbReference>
<dbReference type="SUPFAM" id="SSF52738">
    <property type="entry name" value="Methylesterase CheB, C-terminal domain"/>
    <property type="match status" value="1"/>
</dbReference>
<name>A0A4R0YSM7_9GAMM</name>
<accession>A0A4R0YSM7</accession>
<dbReference type="EMBL" id="SJTG01000001">
    <property type="protein sequence ID" value="TCI12232.1"/>
    <property type="molecule type" value="Genomic_DNA"/>
</dbReference>
<evidence type="ECO:0000313" key="7">
    <source>
        <dbReference type="Proteomes" id="UP000291822"/>
    </source>
</evidence>
<comment type="caution">
    <text evidence="6">The sequence shown here is derived from an EMBL/GenBank/DDBJ whole genome shotgun (WGS) entry which is preliminary data.</text>
</comment>
<dbReference type="GO" id="GO:0006935">
    <property type="term" value="P:chemotaxis"/>
    <property type="evidence" value="ECO:0007669"/>
    <property type="project" value="InterPro"/>
</dbReference>
<comment type="catalytic activity">
    <reaction evidence="3">
        <text>[protein]-L-glutamate 5-O-methyl ester + H2O = L-glutamyl-[protein] + methanol + H(+)</text>
        <dbReference type="Rhea" id="RHEA:23236"/>
        <dbReference type="Rhea" id="RHEA-COMP:10208"/>
        <dbReference type="Rhea" id="RHEA-COMP:10311"/>
        <dbReference type="ChEBI" id="CHEBI:15377"/>
        <dbReference type="ChEBI" id="CHEBI:15378"/>
        <dbReference type="ChEBI" id="CHEBI:17790"/>
        <dbReference type="ChEBI" id="CHEBI:29973"/>
        <dbReference type="ChEBI" id="CHEBI:82795"/>
        <dbReference type="EC" id="3.1.1.61"/>
    </reaction>
</comment>
<keyword evidence="7" id="KW-1185">Reference proteome</keyword>
<organism evidence="6 7">
    <name type="scientific">Dyella soli</name>
    <dbReference type="NCBI Taxonomy" id="522319"/>
    <lineage>
        <taxon>Bacteria</taxon>
        <taxon>Pseudomonadati</taxon>
        <taxon>Pseudomonadota</taxon>
        <taxon>Gammaproteobacteria</taxon>
        <taxon>Lysobacterales</taxon>
        <taxon>Rhodanobacteraceae</taxon>
        <taxon>Dyella</taxon>
    </lineage>
</organism>
<dbReference type="InterPro" id="IPR000673">
    <property type="entry name" value="Sig_transdc_resp-reg_Me-estase"/>
</dbReference>
<sequence length="589" mass="61843">MADAAPAVALLFDDVELGGHLREALRERGARIVHEGTLAALTRDALASAGAQVVVVNLDDDAADELDRLYDVIDGDQPRVVFNDAQASRGLDGWDRARWARHLAVKVMAEGDIDPPRPADAPAFEPSLERTPVAAPEPVTDNEPPITVDTASAEFATFSFAEPTVDEAEPASSWTAVDVPVPTEAEQTAEASESLAAELEALLAADDVELAEDDFGRLKYDLGDVEVTLHDGDFGSDVALHDGHFGAPESFETQGPAPIPPPLPVAESMLDATSAARPSFQLDHLSLAPLDDTFMPSSDVVKVEKMSASEALHSGWSLVDDETPLTSGASATAASAPASSFAVEKVSAADFLAPEGGDETESFLQPGMSLELVSIEEAIAPQDFEHGGNEFQLGELEAAISRVLLLGATSESTDSVCAFLAALPSSLRMTVLHIQHQGLDQADAVADRLAAHSALPVRVATPGLRARSGEVLVVPAGRQVRLLRDGKVESDVVDIGAQSPSIDSGFTTAANVFGRNALAIVFTGPSTDAVAGAQAIHDRGGKVWVELSNGEHFADMVHGVEAERLASFSGTPFELAAHLVEEFSVEALR</sequence>
<dbReference type="PANTHER" id="PTHR42872:SF6">
    <property type="entry name" value="PROTEIN-GLUTAMATE METHYLESTERASE_PROTEIN-GLUTAMINE GLUTAMINASE"/>
    <property type="match status" value="1"/>
</dbReference>
<protein>
    <recommendedName>
        <fullName evidence="2">protein-glutamate methylesterase</fullName>
        <ecNumber evidence="2">3.1.1.61</ecNumber>
    </recommendedName>
</protein>
<comment type="caution">
    <text evidence="4">Lacks conserved residue(s) required for the propagation of feature annotation.</text>
</comment>
<feature type="domain" description="CheB-type methylesterase" evidence="5">
    <location>
        <begin position="397"/>
        <end position="551"/>
    </location>
</feature>
<evidence type="ECO:0000256" key="1">
    <source>
        <dbReference type="ARBA" id="ARBA00022801"/>
    </source>
</evidence>
<dbReference type="GO" id="GO:0005737">
    <property type="term" value="C:cytoplasm"/>
    <property type="evidence" value="ECO:0007669"/>
    <property type="project" value="InterPro"/>
</dbReference>
<dbReference type="Proteomes" id="UP000291822">
    <property type="component" value="Unassembled WGS sequence"/>
</dbReference>
<keyword evidence="1" id="KW-0378">Hydrolase</keyword>